<reference evidence="2 3" key="1">
    <citation type="submission" date="2018-02" db="EMBL/GenBank/DDBJ databases">
        <title>Draft genome of wild Prunus yedoensis var. nudiflora.</title>
        <authorList>
            <person name="Baek S."/>
            <person name="Kim J.-H."/>
            <person name="Choi K."/>
            <person name="Kim G.-B."/>
            <person name="Cho A."/>
            <person name="Jang H."/>
            <person name="Shin C.-H."/>
            <person name="Yu H.-J."/>
            <person name="Mun J.-H."/>
        </authorList>
    </citation>
    <scope>NUCLEOTIDE SEQUENCE [LARGE SCALE GENOMIC DNA]</scope>
    <source>
        <strain evidence="3">cv. Jeju island</strain>
        <tissue evidence="2">Leaf</tissue>
    </source>
</reference>
<comment type="caution">
    <text evidence="2">The sequence shown here is derived from an EMBL/GenBank/DDBJ whole genome shotgun (WGS) entry which is preliminary data.</text>
</comment>
<dbReference type="STRING" id="2094558.A0A315AJ28"/>
<keyword evidence="3" id="KW-1185">Reference proteome</keyword>
<dbReference type="EMBL" id="PJQY01000267">
    <property type="protein sequence ID" value="PQQ14276.1"/>
    <property type="molecule type" value="Genomic_DNA"/>
</dbReference>
<dbReference type="Proteomes" id="UP000250321">
    <property type="component" value="Unassembled WGS sequence"/>
</dbReference>
<evidence type="ECO:0000313" key="2">
    <source>
        <dbReference type="EMBL" id="PQQ14276.1"/>
    </source>
</evidence>
<accession>A0A315AJ28</accession>
<name>A0A315AJ28_PRUYE</name>
<gene>
    <name evidence="2" type="ORF">Pyn_19586</name>
</gene>
<organism evidence="2 3">
    <name type="scientific">Prunus yedoensis var. nudiflora</name>
    <dbReference type="NCBI Taxonomy" id="2094558"/>
    <lineage>
        <taxon>Eukaryota</taxon>
        <taxon>Viridiplantae</taxon>
        <taxon>Streptophyta</taxon>
        <taxon>Embryophyta</taxon>
        <taxon>Tracheophyta</taxon>
        <taxon>Spermatophyta</taxon>
        <taxon>Magnoliopsida</taxon>
        <taxon>eudicotyledons</taxon>
        <taxon>Gunneridae</taxon>
        <taxon>Pentapetalae</taxon>
        <taxon>rosids</taxon>
        <taxon>fabids</taxon>
        <taxon>Rosales</taxon>
        <taxon>Rosaceae</taxon>
        <taxon>Amygdaloideae</taxon>
        <taxon>Amygdaleae</taxon>
        <taxon>Prunus</taxon>
    </lineage>
</organism>
<proteinExistence type="predicted"/>
<sequence length="89" mass="9802">MAGSSCDANRAEPSQEQSIDTPVLNAQGLRHHGSIIDNVLSKSMPHFVQLGTNTTKNHPDELWEDGLRDYLAHASNIMEKFSDLLTGLK</sequence>
<evidence type="ECO:0000313" key="3">
    <source>
        <dbReference type="Proteomes" id="UP000250321"/>
    </source>
</evidence>
<dbReference type="AlphaFoldDB" id="A0A315AJ28"/>
<dbReference type="OrthoDB" id="185618at2759"/>
<protein>
    <submittedName>
        <fullName evidence="2">Uncharacterized protein</fullName>
    </submittedName>
</protein>
<feature type="region of interest" description="Disordered" evidence="1">
    <location>
        <begin position="1"/>
        <end position="23"/>
    </location>
</feature>
<evidence type="ECO:0000256" key="1">
    <source>
        <dbReference type="SAM" id="MobiDB-lite"/>
    </source>
</evidence>